<evidence type="ECO:0000313" key="2">
    <source>
        <dbReference type="Proteomes" id="UP000789920"/>
    </source>
</evidence>
<dbReference type="Proteomes" id="UP000789920">
    <property type="component" value="Unassembled WGS sequence"/>
</dbReference>
<reference evidence="1" key="1">
    <citation type="submission" date="2021-06" db="EMBL/GenBank/DDBJ databases">
        <authorList>
            <person name="Kallberg Y."/>
            <person name="Tangrot J."/>
            <person name="Rosling A."/>
        </authorList>
    </citation>
    <scope>NUCLEOTIDE SEQUENCE</scope>
    <source>
        <strain evidence="1">MA461A</strain>
    </source>
</reference>
<organism evidence="1 2">
    <name type="scientific">Racocetra persica</name>
    <dbReference type="NCBI Taxonomy" id="160502"/>
    <lineage>
        <taxon>Eukaryota</taxon>
        <taxon>Fungi</taxon>
        <taxon>Fungi incertae sedis</taxon>
        <taxon>Mucoromycota</taxon>
        <taxon>Glomeromycotina</taxon>
        <taxon>Glomeromycetes</taxon>
        <taxon>Diversisporales</taxon>
        <taxon>Gigasporaceae</taxon>
        <taxon>Racocetra</taxon>
    </lineage>
</organism>
<name>A0ACA9LTQ8_9GLOM</name>
<accession>A0ACA9LTQ8</accession>
<evidence type="ECO:0000313" key="1">
    <source>
        <dbReference type="EMBL" id="CAG8550357.1"/>
    </source>
</evidence>
<sequence>MEDSYFAFAWKINCFNELVSRHPNGSFFYSERFWSPRGQTGKIVNINVAQSRTPNLNNDNNTDYLWRLKMFPNGVDKKSNDFISLYLEAIQTQYEKQNGIIGRHKKFRLALYRLNQGQLNTMQTPILIIDRHILETKFEFNGVNADYGFARIIGIKDLYPNDTIMPEMDLMVRVQIFDDHLSPGEGNSTSFIPECISMSGFEKFFDKDRFCDVEFVFDCGSSVKAHRIILAARSNYFERLLGEEWLEGHMKTITMQEFPYHAFRSIVHYLYSGKLEERLSFDLIKEIYTKADMLNLDQLNSMTVDRMIELIDYNNWHEILLLGWNKLDERLKTAGLNFAITNWMNLRNSDSMKEVMRFGDMDLTEELILGKFFATNNR</sequence>
<gene>
    <name evidence="1" type="ORF">RPERSI_LOCUS3930</name>
</gene>
<comment type="caution">
    <text evidence="1">The sequence shown here is derived from an EMBL/GenBank/DDBJ whole genome shotgun (WGS) entry which is preliminary data.</text>
</comment>
<dbReference type="EMBL" id="CAJVQC010005179">
    <property type="protein sequence ID" value="CAG8550357.1"/>
    <property type="molecule type" value="Genomic_DNA"/>
</dbReference>
<proteinExistence type="predicted"/>
<keyword evidence="2" id="KW-1185">Reference proteome</keyword>
<feature type="non-terminal residue" evidence="1">
    <location>
        <position position="378"/>
    </location>
</feature>
<protein>
    <submittedName>
        <fullName evidence="1">6901_t:CDS:1</fullName>
    </submittedName>
</protein>